<feature type="region of interest" description="Disordered" evidence="1">
    <location>
        <begin position="258"/>
        <end position="441"/>
    </location>
</feature>
<dbReference type="PANTHER" id="PTHR21561">
    <property type="entry name" value="INO80 COMPLEX SUBUNIT B"/>
    <property type="match status" value="1"/>
</dbReference>
<feature type="compositionally biased region" description="Basic and acidic residues" evidence="1">
    <location>
        <begin position="376"/>
        <end position="411"/>
    </location>
</feature>
<dbReference type="GeneID" id="109719525"/>
<feature type="compositionally biased region" description="Basic and acidic residues" evidence="1">
    <location>
        <begin position="417"/>
        <end position="437"/>
    </location>
</feature>
<feature type="region of interest" description="Disordered" evidence="1">
    <location>
        <begin position="170"/>
        <end position="229"/>
    </location>
</feature>
<dbReference type="AlphaFoldDB" id="A0A6P5G7T1"/>
<accession>A0A6P5G7T1</accession>
<dbReference type="GO" id="GO:0031011">
    <property type="term" value="C:Ino80 complex"/>
    <property type="evidence" value="ECO:0007669"/>
    <property type="project" value="InterPro"/>
</dbReference>
<evidence type="ECO:0000313" key="3">
    <source>
        <dbReference type="Proteomes" id="UP000515123"/>
    </source>
</evidence>
<keyword evidence="3" id="KW-1185">Reference proteome</keyword>
<feature type="compositionally biased region" description="Basic and acidic residues" evidence="1">
    <location>
        <begin position="193"/>
        <end position="202"/>
    </location>
</feature>
<dbReference type="RefSeq" id="XP_020101853.1">
    <property type="nucleotide sequence ID" value="XM_020246264.1"/>
</dbReference>
<proteinExistence type="predicted"/>
<feature type="region of interest" description="Disordered" evidence="1">
    <location>
        <begin position="1"/>
        <end position="79"/>
    </location>
</feature>
<dbReference type="Pfam" id="PF04438">
    <property type="entry name" value="zf-HIT"/>
    <property type="match status" value="1"/>
</dbReference>
<dbReference type="GO" id="GO:0006338">
    <property type="term" value="P:chromatin remodeling"/>
    <property type="evidence" value="ECO:0007669"/>
    <property type="project" value="InterPro"/>
</dbReference>
<protein>
    <submittedName>
        <fullName evidence="4">Uncharacterized protein LOC109719525 isoform X1</fullName>
    </submittedName>
</protein>
<gene>
    <name evidence="4" type="primary">LOC109719525</name>
</gene>
<dbReference type="Pfam" id="PF04795">
    <property type="entry name" value="PAPA-1"/>
    <property type="match status" value="1"/>
</dbReference>
<reference evidence="3" key="1">
    <citation type="journal article" date="2015" name="Nat. Genet.">
        <title>The pineapple genome and the evolution of CAM photosynthesis.</title>
        <authorList>
            <person name="Ming R."/>
            <person name="VanBuren R."/>
            <person name="Wai C.M."/>
            <person name="Tang H."/>
            <person name="Schatz M.C."/>
            <person name="Bowers J.E."/>
            <person name="Lyons E."/>
            <person name="Wang M.L."/>
            <person name="Chen J."/>
            <person name="Biggers E."/>
            <person name="Zhang J."/>
            <person name="Huang L."/>
            <person name="Zhang L."/>
            <person name="Miao W."/>
            <person name="Zhang J."/>
            <person name="Ye Z."/>
            <person name="Miao C."/>
            <person name="Lin Z."/>
            <person name="Wang H."/>
            <person name="Zhou H."/>
            <person name="Yim W.C."/>
            <person name="Priest H.D."/>
            <person name="Zheng C."/>
            <person name="Woodhouse M."/>
            <person name="Edger P.P."/>
            <person name="Guyot R."/>
            <person name="Guo H.B."/>
            <person name="Guo H."/>
            <person name="Zheng G."/>
            <person name="Singh R."/>
            <person name="Sharma A."/>
            <person name="Min X."/>
            <person name="Zheng Y."/>
            <person name="Lee H."/>
            <person name="Gurtowski J."/>
            <person name="Sedlazeck F.J."/>
            <person name="Harkess A."/>
            <person name="McKain M.R."/>
            <person name="Liao Z."/>
            <person name="Fang J."/>
            <person name="Liu J."/>
            <person name="Zhang X."/>
            <person name="Zhang Q."/>
            <person name="Hu W."/>
            <person name="Qin Y."/>
            <person name="Wang K."/>
            <person name="Chen L.Y."/>
            <person name="Shirley N."/>
            <person name="Lin Y.R."/>
            <person name="Liu L.Y."/>
            <person name="Hernandez A.G."/>
            <person name="Wright C.L."/>
            <person name="Bulone V."/>
            <person name="Tuskan G.A."/>
            <person name="Heath K."/>
            <person name="Zee F."/>
            <person name="Moore P.H."/>
            <person name="Sunkar R."/>
            <person name="Leebens-Mack J.H."/>
            <person name="Mockler T."/>
            <person name="Bennetzen J.L."/>
            <person name="Freeling M."/>
            <person name="Sankoff D."/>
            <person name="Paterson A.H."/>
            <person name="Zhu X."/>
            <person name="Yang X."/>
            <person name="Smith J.A."/>
            <person name="Cushman J.C."/>
            <person name="Paull R.E."/>
            <person name="Yu Q."/>
        </authorList>
    </citation>
    <scope>NUCLEOTIDE SEQUENCE [LARGE SCALE GENOMIC DNA]</scope>
    <source>
        <strain evidence="3">cv. F153</strain>
    </source>
</reference>
<dbReference type="CDD" id="cd23021">
    <property type="entry name" value="zf-HIT_IN80B"/>
    <property type="match status" value="1"/>
</dbReference>
<feature type="compositionally biased region" description="Acidic residues" evidence="1">
    <location>
        <begin position="305"/>
        <end position="315"/>
    </location>
</feature>
<evidence type="ECO:0000313" key="4">
    <source>
        <dbReference type="RefSeq" id="XP_020101853.1"/>
    </source>
</evidence>
<dbReference type="InterPro" id="IPR006880">
    <property type="entry name" value="INO80B_C"/>
</dbReference>
<dbReference type="OrthoDB" id="2021186at2759"/>
<feature type="compositionally biased region" description="Basic residues" evidence="1">
    <location>
        <begin position="263"/>
        <end position="272"/>
    </location>
</feature>
<evidence type="ECO:0000259" key="2">
    <source>
        <dbReference type="SMART" id="SM01406"/>
    </source>
</evidence>
<sequence length="524" mass="58791">MEGVQFSGFAAPNSTVRKRRSVSSRRPRPEAQLNSAFHDIISPSPTPPLSNLRRFSPDDNASSDNGFKRKEFYLNNPPLRGSSGNRADAYYLGSDLKRCSEGVLSPANWKSSSKIKESAEKEYYVGKSGDVYSMSQQNMSGENKLRKVKLKVGGVTRTIQTKPNSIDAFRHRQKLSPQGDYWNDSAGSSFAHGMKENEDKNHNVPSSSEPVRKSKRVPKKRVLDGEFDDEEDDEIRYLEKLRTSKIVLDCSIEFEDTGEDSVKKRKLSKIPKSRNMPYEVDEDFIVSRSSRDGRRKSKSGRETNDNEYAEEEEPPSSDGGPDAKRKKQKPDSPVEARTEPLTTRQRALQSGKGGNGGSFIEFPNGLPPPPSRRQKEKLSEVEIQAKKAEAAQRRKMQVEKAARESEAEAIRKILGLDNDKKKEEKKQKEREEKEKAAKSQKMAENTIKWVMGPNGTVVTFPANVGLPSIFNSKPHSSYPPPREKCAGPSCTNEYKYRDSKTKLPLCSLQCYKAVRGTAQPLTSC</sequence>
<dbReference type="PANTHER" id="PTHR21561:SF25">
    <property type="entry name" value="OS03G0811500 PROTEIN"/>
    <property type="match status" value="1"/>
</dbReference>
<dbReference type="InterPro" id="IPR029523">
    <property type="entry name" value="INO80B/Ies2"/>
</dbReference>
<reference evidence="4" key="2">
    <citation type="submission" date="2025-08" db="UniProtKB">
        <authorList>
            <consortium name="RefSeq"/>
        </authorList>
    </citation>
    <scope>IDENTIFICATION</scope>
    <source>
        <tissue evidence="4">Leaf</tissue>
    </source>
</reference>
<dbReference type="SMART" id="SM01406">
    <property type="entry name" value="PAPA-1"/>
    <property type="match status" value="1"/>
</dbReference>
<evidence type="ECO:0000256" key="1">
    <source>
        <dbReference type="SAM" id="MobiDB-lite"/>
    </source>
</evidence>
<feature type="compositionally biased region" description="Basic residues" evidence="1">
    <location>
        <begin position="16"/>
        <end position="26"/>
    </location>
</feature>
<name>A0A6P5G7T1_ANACO</name>
<organism evidence="3 4">
    <name type="scientific">Ananas comosus</name>
    <name type="common">Pineapple</name>
    <name type="synonym">Ananas ananas</name>
    <dbReference type="NCBI Taxonomy" id="4615"/>
    <lineage>
        <taxon>Eukaryota</taxon>
        <taxon>Viridiplantae</taxon>
        <taxon>Streptophyta</taxon>
        <taxon>Embryophyta</taxon>
        <taxon>Tracheophyta</taxon>
        <taxon>Spermatophyta</taxon>
        <taxon>Magnoliopsida</taxon>
        <taxon>Liliopsida</taxon>
        <taxon>Poales</taxon>
        <taxon>Bromeliaceae</taxon>
        <taxon>Bromelioideae</taxon>
        <taxon>Ananas</taxon>
    </lineage>
</organism>
<feature type="compositionally biased region" description="Basic and acidic residues" evidence="1">
    <location>
        <begin position="329"/>
        <end position="338"/>
    </location>
</feature>
<dbReference type="InterPro" id="IPR007529">
    <property type="entry name" value="Znf_HIT"/>
</dbReference>
<dbReference type="Proteomes" id="UP000515123">
    <property type="component" value="Linkage group 13"/>
</dbReference>
<feature type="domain" description="INO80 complex subunit B-like conserved region" evidence="2">
    <location>
        <begin position="382"/>
        <end position="464"/>
    </location>
</feature>